<dbReference type="SMART" id="SM00796">
    <property type="entry name" value="AHS1"/>
    <property type="match status" value="1"/>
</dbReference>
<organism evidence="5 6">
    <name type="scientific">Streptomyces tuirus</name>
    <dbReference type="NCBI Taxonomy" id="68278"/>
    <lineage>
        <taxon>Bacteria</taxon>
        <taxon>Bacillati</taxon>
        <taxon>Actinomycetota</taxon>
        <taxon>Actinomycetes</taxon>
        <taxon>Kitasatosporales</taxon>
        <taxon>Streptomycetaceae</taxon>
        <taxon>Streptomyces</taxon>
    </lineage>
</organism>
<feature type="domain" description="Carboxyltransferase" evidence="4">
    <location>
        <begin position="19"/>
        <end position="252"/>
    </location>
</feature>
<reference evidence="5 6" key="1">
    <citation type="journal article" date="2014" name="Int. J. Syst. Evol. Microbiol.">
        <title>Complete genome sequence of Corynebacterium casei LMG S-19264T (=DSM 44701T), isolated from a smear-ripened cheese.</title>
        <authorList>
            <consortium name="US DOE Joint Genome Institute (JGI-PGF)"/>
            <person name="Walter F."/>
            <person name="Albersmeier A."/>
            <person name="Kalinowski J."/>
            <person name="Ruckert C."/>
        </authorList>
    </citation>
    <scope>NUCLEOTIDE SEQUENCE [LARGE SCALE GENOMIC DNA]</scope>
    <source>
        <strain evidence="5 6">JCM 4255</strain>
    </source>
</reference>
<sequence length="322" mass="35889">MTAPAIIAATPAEADRPPVTYRPAGDRHILIEYGEAELDLRLNFFVIAVLDRLRQDPPAGLVEAAPGLRSILVAFDPDQTTRAHLLDALTAVHEQQGEISSLVIPSRRITLPIAFDDSSSTEAVKRYTTTIRKDAPNTAGGNNIDYVVEYNGLADREALYETVLATEWWNAFTGFFPGLPFMFPLDTRREITVPKYNPTRTWTAEGAVGIGGSCVAIYPVESPGGYQMFGRTVPIFDILDRHRIFADDPLLIRPGDRVQFVRVSEDELLEFRRQVFEDRYEYQVEDAPFVVADHLAETEKNAAEAAALRARRDEAAKNVEVP</sequence>
<keyword evidence="1" id="KW-0547">Nucleotide-binding</keyword>
<dbReference type="InterPro" id="IPR010016">
    <property type="entry name" value="PxpB"/>
</dbReference>
<dbReference type="EMBL" id="AP023439">
    <property type="protein sequence ID" value="BCL18723.1"/>
    <property type="molecule type" value="Genomic_DNA"/>
</dbReference>
<dbReference type="PANTHER" id="PTHR34698:SF2">
    <property type="entry name" value="5-OXOPROLINASE SUBUNIT B"/>
    <property type="match status" value="1"/>
</dbReference>
<dbReference type="Gene3D" id="3.30.1360.40">
    <property type="match status" value="1"/>
</dbReference>
<dbReference type="InterPro" id="IPR003833">
    <property type="entry name" value="CT_C_D"/>
</dbReference>
<evidence type="ECO:0000256" key="2">
    <source>
        <dbReference type="ARBA" id="ARBA00022801"/>
    </source>
</evidence>
<dbReference type="Proteomes" id="UP000516373">
    <property type="component" value="Chromosome"/>
</dbReference>
<accession>A0A7G1N6L9</accession>
<keyword evidence="2" id="KW-0378">Hydrolase</keyword>
<evidence type="ECO:0000313" key="5">
    <source>
        <dbReference type="EMBL" id="BCL18723.1"/>
    </source>
</evidence>
<protein>
    <recommendedName>
        <fullName evidence="4">Carboxyltransferase domain-containing protein</fullName>
    </recommendedName>
</protein>
<dbReference type="GO" id="GO:0005524">
    <property type="term" value="F:ATP binding"/>
    <property type="evidence" value="ECO:0007669"/>
    <property type="project" value="UniProtKB-KW"/>
</dbReference>
<dbReference type="Gene3D" id="2.40.100.10">
    <property type="entry name" value="Cyclophilin-like"/>
    <property type="match status" value="1"/>
</dbReference>
<dbReference type="AlphaFoldDB" id="A0A7G1N6L9"/>
<proteinExistence type="predicted"/>
<gene>
    <name evidence="5" type="ORF">GCM10017668_05660</name>
</gene>
<evidence type="ECO:0000256" key="3">
    <source>
        <dbReference type="ARBA" id="ARBA00022840"/>
    </source>
</evidence>
<dbReference type="SUPFAM" id="SSF160467">
    <property type="entry name" value="PH0987 N-terminal domain-like"/>
    <property type="match status" value="1"/>
</dbReference>
<name>A0A7G1N6L9_9ACTN</name>
<dbReference type="InterPro" id="IPR029000">
    <property type="entry name" value="Cyclophilin-like_dom_sf"/>
</dbReference>
<evidence type="ECO:0000256" key="1">
    <source>
        <dbReference type="ARBA" id="ARBA00022741"/>
    </source>
</evidence>
<evidence type="ECO:0000259" key="4">
    <source>
        <dbReference type="SMART" id="SM00796"/>
    </source>
</evidence>
<dbReference type="PANTHER" id="PTHR34698">
    <property type="entry name" value="5-OXOPROLINASE SUBUNIT B"/>
    <property type="match status" value="1"/>
</dbReference>
<dbReference type="Pfam" id="PF02682">
    <property type="entry name" value="CT_C_D"/>
    <property type="match status" value="1"/>
</dbReference>
<keyword evidence="3" id="KW-0067">ATP-binding</keyword>
<dbReference type="KEGG" id="stui:GCM10017668_05660"/>
<evidence type="ECO:0000313" key="6">
    <source>
        <dbReference type="Proteomes" id="UP000516373"/>
    </source>
</evidence>
<dbReference type="GO" id="GO:0016787">
    <property type="term" value="F:hydrolase activity"/>
    <property type="evidence" value="ECO:0007669"/>
    <property type="project" value="UniProtKB-KW"/>
</dbReference>
<dbReference type="RefSeq" id="WP_190896581.1">
    <property type="nucleotide sequence ID" value="NZ_AP023439.1"/>
</dbReference>
<dbReference type="SUPFAM" id="SSF50891">
    <property type="entry name" value="Cyclophilin-like"/>
    <property type="match status" value="1"/>
</dbReference>